<keyword evidence="2" id="KW-1185">Reference proteome</keyword>
<proteinExistence type="predicted"/>
<evidence type="ECO:0000313" key="1">
    <source>
        <dbReference type="EMBL" id="KAJ7540770.1"/>
    </source>
</evidence>
<evidence type="ECO:0000313" key="2">
    <source>
        <dbReference type="Proteomes" id="UP001162992"/>
    </source>
</evidence>
<reference evidence="2" key="1">
    <citation type="journal article" date="2024" name="Proc. Natl. Acad. Sci. U.S.A.">
        <title>Extraordinary preservation of gene collinearity over three hundred million years revealed in homosporous lycophytes.</title>
        <authorList>
            <person name="Li C."/>
            <person name="Wickell D."/>
            <person name="Kuo L.Y."/>
            <person name="Chen X."/>
            <person name="Nie B."/>
            <person name="Liao X."/>
            <person name="Peng D."/>
            <person name="Ji J."/>
            <person name="Jenkins J."/>
            <person name="Williams M."/>
            <person name="Shu S."/>
            <person name="Plott C."/>
            <person name="Barry K."/>
            <person name="Rajasekar S."/>
            <person name="Grimwood J."/>
            <person name="Han X."/>
            <person name="Sun S."/>
            <person name="Hou Z."/>
            <person name="He W."/>
            <person name="Dai G."/>
            <person name="Sun C."/>
            <person name="Schmutz J."/>
            <person name="Leebens-Mack J.H."/>
            <person name="Li F.W."/>
            <person name="Wang L."/>
        </authorList>
    </citation>
    <scope>NUCLEOTIDE SEQUENCE [LARGE SCALE GENOMIC DNA]</scope>
    <source>
        <strain evidence="2">cv. PW_Plant_1</strain>
    </source>
</reference>
<dbReference type="EMBL" id="CM055101">
    <property type="protein sequence ID" value="KAJ7540770.1"/>
    <property type="molecule type" value="Genomic_DNA"/>
</dbReference>
<sequence length="506" mass="56953">MMDQKASHDDVEEQNVGLETGNKDHQAENEIGLNGSNSYWTKARGIRDRVFHGLTSGSVDDKLGSDVAKKRARVATLDVFRGLTVALMILVDDAGSYWPKINHSPWNGCTLADLVMPFFLFIVGVAIALAFKRVPKRGTAVKRVIERTLKLLFWGIILQGGYSHAPDDLAYGVDMKLIRWCGILQRIALSYFIVSLVEIAITKSDGLMLLEGRFEIFKLYKWQWLFAFIVFVVYHSVVYGLYVPDWHFMPADGDEKTIYTVKCGVKAHFGPACNAVGYVDRRVWGIHHLYGFPEFRRAQSCSLDSPAEGPAPPNAPSWCLAPYEPEGLMSSISAILSCIIGLHYGHVLIHFKDHKKRLVHWISSGVVLILLGTILHFSDGLPMNKQLYSFSYVCFTSGAAGLLFSALYIMIDAYGVRRPTILLEWMGMNAMLVFAGGAQGLLGGFVNGFYYESQNKNLINWIQKHLFNNVWHSVRVGVLMYVLFAEILFWGILSGLCHYIGWYWKL</sequence>
<comment type="caution">
    <text evidence="1">The sequence shown here is derived from an EMBL/GenBank/DDBJ whole genome shotgun (WGS) entry which is preliminary data.</text>
</comment>
<organism evidence="1 2">
    <name type="scientific">Diphasiastrum complanatum</name>
    <name type="common">Issler's clubmoss</name>
    <name type="synonym">Lycopodium complanatum</name>
    <dbReference type="NCBI Taxonomy" id="34168"/>
    <lineage>
        <taxon>Eukaryota</taxon>
        <taxon>Viridiplantae</taxon>
        <taxon>Streptophyta</taxon>
        <taxon>Embryophyta</taxon>
        <taxon>Tracheophyta</taxon>
        <taxon>Lycopodiopsida</taxon>
        <taxon>Lycopodiales</taxon>
        <taxon>Lycopodiaceae</taxon>
        <taxon>Lycopodioideae</taxon>
        <taxon>Diphasiastrum</taxon>
    </lineage>
</organism>
<gene>
    <name evidence="1" type="ORF">O6H91_10G029900</name>
</gene>
<name>A0ACC2CFM5_DIPCM</name>
<accession>A0ACC2CFM5</accession>
<protein>
    <submittedName>
        <fullName evidence="1">Uncharacterized protein</fullName>
    </submittedName>
</protein>
<dbReference type="Proteomes" id="UP001162992">
    <property type="component" value="Chromosome 10"/>
</dbReference>